<dbReference type="AlphaFoldDB" id="A0A2I1RHQ6"/>
<comment type="pathway">
    <text evidence="1">Cell wall biogenesis; peptidoglycan recycling.</text>
</comment>
<comment type="catalytic activity">
    <reaction evidence="1">
        <text>1,6-anhydro-N-acetyl-beta-muramate + ATP + H2O = N-acetyl-D-muramate 6-phosphate + ADP + H(+)</text>
        <dbReference type="Rhea" id="RHEA:24952"/>
        <dbReference type="ChEBI" id="CHEBI:15377"/>
        <dbReference type="ChEBI" id="CHEBI:15378"/>
        <dbReference type="ChEBI" id="CHEBI:30616"/>
        <dbReference type="ChEBI" id="CHEBI:58690"/>
        <dbReference type="ChEBI" id="CHEBI:58722"/>
        <dbReference type="ChEBI" id="CHEBI:456216"/>
        <dbReference type="EC" id="2.7.1.170"/>
    </reaction>
</comment>
<dbReference type="UniPathway" id="UPA00343"/>
<evidence type="ECO:0000256" key="1">
    <source>
        <dbReference type="HAMAP-Rule" id="MF_01270"/>
    </source>
</evidence>
<keyword evidence="1 2" id="KW-0418">Kinase</keyword>
<comment type="function">
    <text evidence="1">Catalyzes the specific phosphorylation of 1,6-anhydro-N-acetylmuramic acid (anhMurNAc) with the simultaneous cleavage of the 1,6-anhydro ring, generating MurNAc-6-P. Is required for the utilization of anhMurNAc either imported from the medium or derived from its own cell wall murein, and thus plays a role in cell wall recycling.</text>
</comment>
<comment type="pathway">
    <text evidence="1">Amino-sugar metabolism; 1,6-anhydro-N-acetylmuramate degradation.</text>
</comment>
<gene>
    <name evidence="1" type="primary">anmK</name>
    <name evidence="2" type="ORF">CYJ96_07250</name>
</gene>
<keyword evidence="1" id="KW-0547">Nucleotide-binding</keyword>
<organism evidence="2 3">
    <name type="scientific">Faucicola osloensis</name>
    <name type="common">Moraxella osloensis</name>
    <dbReference type="NCBI Taxonomy" id="34062"/>
    <lineage>
        <taxon>Bacteria</taxon>
        <taxon>Pseudomonadati</taxon>
        <taxon>Pseudomonadota</taxon>
        <taxon>Gammaproteobacteria</taxon>
        <taxon>Moraxellales</taxon>
        <taxon>Moraxellaceae</taxon>
        <taxon>Faucicola</taxon>
    </lineage>
</organism>
<accession>A0A2I1RHQ6</accession>
<dbReference type="Pfam" id="PF03702">
    <property type="entry name" value="AnmK"/>
    <property type="match status" value="1"/>
</dbReference>
<keyword evidence="1" id="KW-0067">ATP-binding</keyword>
<dbReference type="GO" id="GO:0016301">
    <property type="term" value="F:kinase activity"/>
    <property type="evidence" value="ECO:0007669"/>
    <property type="project" value="UniProtKB-KW"/>
</dbReference>
<dbReference type="PANTHER" id="PTHR30605">
    <property type="entry name" value="ANHYDRO-N-ACETYLMURAMIC ACID KINASE"/>
    <property type="match status" value="1"/>
</dbReference>
<dbReference type="NCBIfam" id="NF007139">
    <property type="entry name" value="PRK09585.1-3"/>
    <property type="match status" value="1"/>
</dbReference>
<dbReference type="HAMAP" id="MF_01270">
    <property type="entry name" value="AnhMurNAc_kinase"/>
    <property type="match status" value="1"/>
</dbReference>
<feature type="binding site" evidence="1">
    <location>
        <begin position="50"/>
        <end position="57"/>
    </location>
    <ligand>
        <name>ATP</name>
        <dbReference type="ChEBI" id="CHEBI:30616"/>
    </ligand>
</feature>
<comment type="similarity">
    <text evidence="1">Belongs to the anhydro-N-acetylmuramic acid kinase family.</text>
</comment>
<dbReference type="Proteomes" id="UP000234914">
    <property type="component" value="Unassembled WGS sequence"/>
</dbReference>
<proteinExistence type="inferred from homology"/>
<dbReference type="GO" id="GO:0006040">
    <property type="term" value="P:amino sugar metabolic process"/>
    <property type="evidence" value="ECO:0007669"/>
    <property type="project" value="InterPro"/>
</dbReference>
<dbReference type="InterPro" id="IPR043129">
    <property type="entry name" value="ATPase_NBD"/>
</dbReference>
<reference evidence="2 3" key="1">
    <citation type="submission" date="2017-12" db="EMBL/GenBank/DDBJ databases">
        <title>Phylogenetic diversity of female urinary microbiome.</title>
        <authorList>
            <person name="Thomas-White K."/>
            <person name="Wolfe A.J."/>
        </authorList>
    </citation>
    <scope>NUCLEOTIDE SEQUENCE [LARGE SCALE GENOMIC DNA]</scope>
    <source>
        <strain evidence="2 3">UMB0416</strain>
    </source>
</reference>
<dbReference type="GO" id="GO:0009254">
    <property type="term" value="P:peptidoglycan turnover"/>
    <property type="evidence" value="ECO:0007669"/>
    <property type="project" value="UniProtKB-UniRule"/>
</dbReference>
<keyword evidence="1" id="KW-0808">Transferase</keyword>
<evidence type="ECO:0000313" key="3">
    <source>
        <dbReference type="Proteomes" id="UP000234914"/>
    </source>
</evidence>
<dbReference type="EC" id="2.7.1.170" evidence="1"/>
<dbReference type="GO" id="GO:0005524">
    <property type="term" value="F:ATP binding"/>
    <property type="evidence" value="ECO:0007669"/>
    <property type="project" value="UniProtKB-UniRule"/>
</dbReference>
<sequence>MSQTLPTGLPANLPFNEVFFSHFTDIMDDMMTTKENPLADSPYVIGMMGGTSLDRLDAVLCQFYEIDGDNDEPVEILATVNEPFPDDLRAVLLALTQPNGVAQLIADDNLAFESELDVFGWASVFYAEFAANLVNQLLEKAQVTPDEVTAIGCHGQTVRHRPQWSFSLQLLDPNVLAERTAIAVVSDFRRRDMAVGGQGAPLVPAFHQAMFAAPPYHADKIMPKVILNLGGIANITVLDGSDEVIGFDTGVANLLIDAWCQRHTEQAYDHNGDWGKSGQVLEPLLNLLLTHPFFAKPFPKSTGREEFNLAWLDAMLEQLGQQFPNLAYSPADVQATLVELTAKSVSDAIVSVTDGAQGELFVCGGGALNTYLMSRLQDNLATWTIQTTDKIGLSPLWVEAVAFAWLAQQTILNVPSNLPSVTGASKKVVLGQVCF</sequence>
<evidence type="ECO:0000313" key="2">
    <source>
        <dbReference type="EMBL" id="PKZ68663.1"/>
    </source>
</evidence>
<dbReference type="Gene3D" id="3.30.420.40">
    <property type="match status" value="2"/>
</dbReference>
<dbReference type="EMBL" id="PKJS01000008">
    <property type="protein sequence ID" value="PKZ68663.1"/>
    <property type="molecule type" value="Genomic_DNA"/>
</dbReference>
<keyword evidence="1" id="KW-0119">Carbohydrate metabolism</keyword>
<dbReference type="GO" id="GO:0097175">
    <property type="term" value="P:1,6-anhydro-N-acetyl-beta-muramic acid catabolic process"/>
    <property type="evidence" value="ECO:0007669"/>
    <property type="project" value="UniProtKB-UniRule"/>
</dbReference>
<dbReference type="CDD" id="cd24050">
    <property type="entry name" value="ASKHA_NBD_ANMK"/>
    <property type="match status" value="1"/>
</dbReference>
<dbReference type="InterPro" id="IPR005338">
    <property type="entry name" value="Anhydro_N_Ac-Mur_kinase"/>
</dbReference>
<comment type="caution">
    <text evidence="2">The sequence shown here is derived from an EMBL/GenBank/DDBJ whole genome shotgun (WGS) entry which is preliminary data.</text>
</comment>
<dbReference type="GO" id="GO:0016773">
    <property type="term" value="F:phosphotransferase activity, alcohol group as acceptor"/>
    <property type="evidence" value="ECO:0007669"/>
    <property type="project" value="UniProtKB-UniRule"/>
</dbReference>
<protein>
    <recommendedName>
        <fullName evidence="1">Anhydro-N-acetylmuramic acid kinase</fullName>
        <ecNumber evidence="1">2.7.1.170</ecNumber>
    </recommendedName>
    <alternativeName>
        <fullName evidence="1">AnhMurNAc kinase</fullName>
    </alternativeName>
</protein>
<dbReference type="SUPFAM" id="SSF53067">
    <property type="entry name" value="Actin-like ATPase domain"/>
    <property type="match status" value="1"/>
</dbReference>
<dbReference type="PANTHER" id="PTHR30605:SF0">
    <property type="entry name" value="ANHYDRO-N-ACETYLMURAMIC ACID KINASE"/>
    <property type="match status" value="1"/>
</dbReference>
<dbReference type="UniPathway" id="UPA00544"/>
<name>A0A2I1RHQ6_FAUOS</name>